<protein>
    <submittedName>
        <fullName evidence="1">Uncharacterized protein</fullName>
    </submittedName>
</protein>
<reference evidence="2" key="1">
    <citation type="journal article" date="2023" name="Front. Plant Sci.">
        <title>Chromosomal-level genome assembly of Melastoma candidum provides insights into trichome evolution.</title>
        <authorList>
            <person name="Zhong Y."/>
            <person name="Wu W."/>
            <person name="Sun C."/>
            <person name="Zou P."/>
            <person name="Liu Y."/>
            <person name="Dai S."/>
            <person name="Zhou R."/>
        </authorList>
    </citation>
    <scope>NUCLEOTIDE SEQUENCE [LARGE SCALE GENOMIC DNA]</scope>
</reference>
<organism evidence="1 2">
    <name type="scientific">Melastoma candidum</name>
    <dbReference type="NCBI Taxonomy" id="119954"/>
    <lineage>
        <taxon>Eukaryota</taxon>
        <taxon>Viridiplantae</taxon>
        <taxon>Streptophyta</taxon>
        <taxon>Embryophyta</taxon>
        <taxon>Tracheophyta</taxon>
        <taxon>Spermatophyta</taxon>
        <taxon>Magnoliopsida</taxon>
        <taxon>eudicotyledons</taxon>
        <taxon>Gunneridae</taxon>
        <taxon>Pentapetalae</taxon>
        <taxon>rosids</taxon>
        <taxon>malvids</taxon>
        <taxon>Myrtales</taxon>
        <taxon>Melastomataceae</taxon>
        <taxon>Melastomatoideae</taxon>
        <taxon>Melastomateae</taxon>
        <taxon>Melastoma</taxon>
    </lineage>
</organism>
<evidence type="ECO:0000313" key="2">
    <source>
        <dbReference type="Proteomes" id="UP001057402"/>
    </source>
</evidence>
<proteinExistence type="predicted"/>
<accession>A0ACB9MBS5</accession>
<name>A0ACB9MBS5_9MYRT</name>
<dbReference type="EMBL" id="CM042889">
    <property type="protein sequence ID" value="KAI4321625.1"/>
    <property type="molecule type" value="Genomic_DNA"/>
</dbReference>
<keyword evidence="2" id="KW-1185">Reference proteome</keyword>
<sequence length="158" mass="17716">MAAVEGQQQKMTLQRLIAMVESERGYHQRVLQILDQLEGELVSERQRIEAAPPPPVETYVPPPPSYEEVNGSFPPETFSDLSDIDYFLGEVMYAFKAVSDVELNLSIGDYVVVRKVSNSGWAEGESKEKLDGFHSITLRGENASLRVKWPMYSECASS</sequence>
<evidence type="ECO:0000313" key="1">
    <source>
        <dbReference type="EMBL" id="KAI4321625.1"/>
    </source>
</evidence>
<dbReference type="Proteomes" id="UP001057402">
    <property type="component" value="Chromosome 10"/>
</dbReference>
<gene>
    <name evidence="1" type="ORF">MLD38_034987</name>
</gene>
<comment type="caution">
    <text evidence="1">The sequence shown here is derived from an EMBL/GenBank/DDBJ whole genome shotgun (WGS) entry which is preliminary data.</text>
</comment>